<organism evidence="11">
    <name type="scientific">Desulfurivibrio alkaliphilus</name>
    <dbReference type="NCBI Taxonomy" id="427923"/>
    <lineage>
        <taxon>Bacteria</taxon>
        <taxon>Pseudomonadati</taxon>
        <taxon>Thermodesulfobacteriota</taxon>
        <taxon>Desulfobulbia</taxon>
        <taxon>Desulfobulbales</taxon>
        <taxon>Desulfobulbaceae</taxon>
        <taxon>Desulfurivibrio</taxon>
    </lineage>
</organism>
<dbReference type="GO" id="GO:0009244">
    <property type="term" value="P:lipopolysaccharide core region biosynthetic process"/>
    <property type="evidence" value="ECO:0007669"/>
    <property type="project" value="UniProtKB-UniRule"/>
</dbReference>
<comment type="function">
    <text evidence="9">Involved in lipopolysaccharide (LPS) biosynthesis. Catalyzes the transfer of 3-deoxy-D-manno-octulosonate (Kdo) residue(s) from CMP-Kdo to lipid IV(A), the tetraacyldisaccharide-1,4'-bisphosphate precursor of lipid A.</text>
</comment>
<dbReference type="GO" id="GO:0005886">
    <property type="term" value="C:plasma membrane"/>
    <property type="evidence" value="ECO:0007669"/>
    <property type="project" value="UniProtKB-SubCell"/>
</dbReference>
<dbReference type="EC" id="2.4.99.12" evidence="2 9"/>
<evidence type="ECO:0000313" key="11">
    <source>
        <dbReference type="EMBL" id="HET98539.1"/>
    </source>
</evidence>
<evidence type="ECO:0000256" key="6">
    <source>
        <dbReference type="ARBA" id="ARBA00049183"/>
    </source>
</evidence>
<dbReference type="GO" id="GO:0009245">
    <property type="term" value="P:lipid A biosynthetic process"/>
    <property type="evidence" value="ECO:0007669"/>
    <property type="project" value="TreeGrafter"/>
</dbReference>
<dbReference type="InterPro" id="IPR039901">
    <property type="entry name" value="Kdotransferase"/>
</dbReference>
<dbReference type="GO" id="GO:0043842">
    <property type="term" value="F:Kdo transferase activity"/>
    <property type="evidence" value="ECO:0007669"/>
    <property type="project" value="UniProtKB-EC"/>
</dbReference>
<dbReference type="EMBL" id="DSDS01000170">
    <property type="protein sequence ID" value="HET98539.1"/>
    <property type="molecule type" value="Genomic_DNA"/>
</dbReference>
<feature type="site" description="Transition state stabilizer" evidence="8">
    <location>
        <position position="138"/>
    </location>
</feature>
<dbReference type="Gene3D" id="3.40.50.2000">
    <property type="entry name" value="Glycogen Phosphorylase B"/>
    <property type="match status" value="1"/>
</dbReference>
<feature type="domain" description="3-deoxy-D-manno-octulosonic-acid transferase N-terminal" evidence="10">
    <location>
        <begin position="38"/>
        <end position="218"/>
    </location>
</feature>
<evidence type="ECO:0000256" key="8">
    <source>
        <dbReference type="PIRSR" id="PIRSR639901-2"/>
    </source>
</evidence>
<evidence type="ECO:0000256" key="7">
    <source>
        <dbReference type="PIRSR" id="PIRSR639901-1"/>
    </source>
</evidence>
<dbReference type="InterPro" id="IPR038107">
    <property type="entry name" value="Glycos_transf_N_sf"/>
</dbReference>
<sequence>MIRLIYNLGLPMVLILALPLLIVKAIRVPGYTAWIGRRLGLLAGSAPRSCPPREGKLIWLHALSVGETVSARPLLRVLRRHFPEATLVLSNSTRAGAALAAASCGALVDRLEVLPYDLPWVMKRLVRRLRPDLFILVESDLWPNLLRSLAKEGVPQLLTNGRLSTSSWRWYQRLRFLVRPLLFDSFVFLAMQTGKEAARLRALGLPPVRVGVLGNLKYPAALDPWPPSGSTLRLSRGLLGIGADKLLWLAGSTHAGEEEVLLRAWRRLHREFPELFLLLAPRRVERAGEVLELARRYDPRARLRSAPGNHGGQVLILDSYGELAALYPLSDLAFVGGSLVPAGGHNPLEAAVGCRPSLFGPHMEDFAEISLDLLAAGGACQVKDEEEIVTAVTLWLREPAARAAAGRQAARLVATRSRGVLTAHLEMIAKLLGSDLPSEEKR</sequence>
<feature type="site" description="Transition state stabilizer" evidence="8">
    <location>
        <position position="217"/>
    </location>
</feature>
<dbReference type="SUPFAM" id="SSF53756">
    <property type="entry name" value="UDP-Glycosyltransferase/glycogen phosphorylase"/>
    <property type="match status" value="1"/>
</dbReference>
<comment type="pathway">
    <text evidence="1 9">Bacterial outer membrane biogenesis; LPS core biosynthesis.</text>
</comment>
<keyword evidence="9" id="KW-1003">Cell membrane</keyword>
<dbReference type="Gene3D" id="3.40.50.11720">
    <property type="entry name" value="3-Deoxy-D-manno-octulosonic-acid transferase, N-terminal domain"/>
    <property type="match status" value="1"/>
</dbReference>
<evidence type="ECO:0000256" key="5">
    <source>
        <dbReference type="ARBA" id="ARBA00031445"/>
    </source>
</evidence>
<dbReference type="UniPathway" id="UPA00958"/>
<name>A0A7C2Y0A1_9BACT</name>
<evidence type="ECO:0000256" key="3">
    <source>
        <dbReference type="ARBA" id="ARBA00019077"/>
    </source>
</evidence>
<comment type="subcellular location">
    <subcellularLocation>
        <location evidence="9">Cell membrane</location>
    </subcellularLocation>
</comment>
<comment type="similarity">
    <text evidence="9">Belongs to the glycosyltransferase group 1 family.</text>
</comment>
<comment type="catalytic activity">
    <reaction evidence="6 9">
        <text>lipid IVA (E. coli) + CMP-3-deoxy-beta-D-manno-octulosonate = alpha-Kdo-(2-&gt;6)-lipid IVA (E. coli) + CMP + H(+)</text>
        <dbReference type="Rhea" id="RHEA:28066"/>
        <dbReference type="ChEBI" id="CHEBI:15378"/>
        <dbReference type="ChEBI" id="CHEBI:58603"/>
        <dbReference type="ChEBI" id="CHEBI:60364"/>
        <dbReference type="ChEBI" id="CHEBI:60377"/>
        <dbReference type="ChEBI" id="CHEBI:85987"/>
        <dbReference type="EC" id="2.4.99.12"/>
    </reaction>
</comment>
<evidence type="ECO:0000256" key="4">
    <source>
        <dbReference type="ARBA" id="ARBA00022679"/>
    </source>
</evidence>
<dbReference type="PANTHER" id="PTHR42755">
    <property type="entry name" value="3-DEOXY-MANNO-OCTULOSONATE CYTIDYLYLTRANSFERASE"/>
    <property type="match status" value="1"/>
</dbReference>
<dbReference type="PANTHER" id="PTHR42755:SF1">
    <property type="entry name" value="3-DEOXY-D-MANNO-OCTULOSONIC ACID TRANSFERASE, MITOCHONDRIAL-RELATED"/>
    <property type="match status" value="1"/>
</dbReference>
<evidence type="ECO:0000256" key="1">
    <source>
        <dbReference type="ARBA" id="ARBA00004713"/>
    </source>
</evidence>
<dbReference type="Proteomes" id="UP000885986">
    <property type="component" value="Unassembled WGS sequence"/>
</dbReference>
<reference evidence="11" key="1">
    <citation type="journal article" date="2020" name="mSystems">
        <title>Genome- and Community-Level Interaction Insights into Carbon Utilization and Element Cycling Functions of Hydrothermarchaeota in Hydrothermal Sediment.</title>
        <authorList>
            <person name="Zhou Z."/>
            <person name="Liu Y."/>
            <person name="Xu W."/>
            <person name="Pan J."/>
            <person name="Luo Z.H."/>
            <person name="Li M."/>
        </authorList>
    </citation>
    <scope>NUCLEOTIDE SEQUENCE [LARGE SCALE GENOMIC DNA]</scope>
    <source>
        <strain evidence="11">SpSt-1224</strain>
    </source>
</reference>
<evidence type="ECO:0000256" key="9">
    <source>
        <dbReference type="RuleBase" id="RU365103"/>
    </source>
</evidence>
<evidence type="ECO:0000256" key="2">
    <source>
        <dbReference type="ARBA" id="ARBA00012621"/>
    </source>
</evidence>
<comment type="caution">
    <text evidence="11">The sequence shown here is derived from an EMBL/GenBank/DDBJ whole genome shotgun (WGS) entry which is preliminary data.</text>
</comment>
<keyword evidence="4 9" id="KW-0808">Transferase</keyword>
<dbReference type="Pfam" id="PF04413">
    <property type="entry name" value="Glycos_transf_N"/>
    <property type="match status" value="1"/>
</dbReference>
<keyword evidence="9" id="KW-0472">Membrane</keyword>
<dbReference type="AlphaFoldDB" id="A0A7C2Y0A1"/>
<keyword evidence="9" id="KW-0448">Lipopolysaccharide biosynthesis</keyword>
<evidence type="ECO:0000259" key="10">
    <source>
        <dbReference type="Pfam" id="PF04413"/>
    </source>
</evidence>
<proteinExistence type="inferred from homology"/>
<gene>
    <name evidence="11" type="ORF">ENN98_07625</name>
</gene>
<dbReference type="InterPro" id="IPR007507">
    <property type="entry name" value="Glycos_transf_N"/>
</dbReference>
<protein>
    <recommendedName>
        <fullName evidence="3 9">3-deoxy-D-manno-octulosonic acid transferase</fullName>
        <shortName evidence="9">Kdo transferase</shortName>
        <ecNumber evidence="2 9">2.4.99.12</ecNumber>
    </recommendedName>
    <alternativeName>
        <fullName evidence="5 9">Lipid IV(A) 3-deoxy-D-manno-octulosonic acid transferase</fullName>
    </alternativeName>
</protein>
<accession>A0A7C2Y0A1</accession>
<feature type="active site" description="Proton acceptor" evidence="7">
    <location>
        <position position="67"/>
    </location>
</feature>